<evidence type="ECO:0000313" key="1">
    <source>
        <dbReference type="EMBL" id="OGK38924.1"/>
    </source>
</evidence>
<evidence type="ECO:0008006" key="3">
    <source>
        <dbReference type="Google" id="ProtNLM"/>
    </source>
</evidence>
<sequence length="205" mass="23288">MFIATLPKATASLIEKIKLLPELKTFYLTGGTALSLQLGHRESEDLDFFSQADFRPDTAQQALMKIGALENTQSEPGALNTFLDGVKLQFLHYPYSLLEKPLEWNGLSLSSVIDIACTKFITISARGSKKDFIDLYKILENDTIANLFNKLDEKYKGVNYNHAHILKSLIYFADADDQPMPRMHMNVDWDEVKQSITENVKKFSF</sequence>
<reference evidence="1 2" key="1">
    <citation type="journal article" date="2016" name="Nat. Commun.">
        <title>Thousands of microbial genomes shed light on interconnected biogeochemical processes in an aquifer system.</title>
        <authorList>
            <person name="Anantharaman K."/>
            <person name="Brown C.T."/>
            <person name="Hug L.A."/>
            <person name="Sharon I."/>
            <person name="Castelle C.J."/>
            <person name="Probst A.J."/>
            <person name="Thomas B.C."/>
            <person name="Singh A."/>
            <person name="Wilkins M.J."/>
            <person name="Karaoz U."/>
            <person name="Brodie E.L."/>
            <person name="Williams K.H."/>
            <person name="Hubbard S.S."/>
            <person name="Banfield J.F."/>
        </authorList>
    </citation>
    <scope>NUCLEOTIDE SEQUENCE [LARGE SCALE GENOMIC DNA]</scope>
</reference>
<accession>A0A1F7I6C5</accession>
<evidence type="ECO:0000313" key="2">
    <source>
        <dbReference type="Proteomes" id="UP000179024"/>
    </source>
</evidence>
<dbReference type="InterPro" id="IPR014942">
    <property type="entry name" value="AbiEii"/>
</dbReference>
<proteinExistence type="predicted"/>
<protein>
    <recommendedName>
        <fullName evidence="3">Nucleotidyl transferase AbiEii toxin, Type IV TA system</fullName>
    </recommendedName>
</protein>
<organism evidence="1 2">
    <name type="scientific">Candidatus Roizmanbacteria bacterium RIFCSPHIGHO2_12_FULL_44_10</name>
    <dbReference type="NCBI Taxonomy" id="1802054"/>
    <lineage>
        <taxon>Bacteria</taxon>
        <taxon>Candidatus Roizmaniibacteriota</taxon>
    </lineage>
</organism>
<gene>
    <name evidence="1" type="ORF">A3F34_02015</name>
</gene>
<dbReference type="EMBL" id="MGAE01000038">
    <property type="protein sequence ID" value="OGK38924.1"/>
    <property type="molecule type" value="Genomic_DNA"/>
</dbReference>
<comment type="caution">
    <text evidence="1">The sequence shown here is derived from an EMBL/GenBank/DDBJ whole genome shotgun (WGS) entry which is preliminary data.</text>
</comment>
<name>A0A1F7I6C5_9BACT</name>
<dbReference type="Pfam" id="PF08843">
    <property type="entry name" value="AbiEii"/>
    <property type="match status" value="1"/>
</dbReference>
<dbReference type="AlphaFoldDB" id="A0A1F7I6C5"/>
<dbReference type="Proteomes" id="UP000179024">
    <property type="component" value="Unassembled WGS sequence"/>
</dbReference>